<name>A0A8X6XNK2_9ARAC</name>
<protein>
    <submittedName>
        <fullName evidence="2">Uncharacterized protein</fullName>
    </submittedName>
</protein>
<keyword evidence="3" id="KW-1185">Reference proteome</keyword>
<dbReference type="Proteomes" id="UP000886998">
    <property type="component" value="Unassembled WGS sequence"/>
</dbReference>
<accession>A0A8X6XNK2</accession>
<dbReference type="AlphaFoldDB" id="A0A8X6XNK2"/>
<dbReference type="EMBL" id="BMAV01010959">
    <property type="protein sequence ID" value="GFY56421.1"/>
    <property type="molecule type" value="Genomic_DNA"/>
</dbReference>
<reference evidence="2" key="1">
    <citation type="submission" date="2020-08" db="EMBL/GenBank/DDBJ databases">
        <title>Multicomponent nature underlies the extraordinary mechanical properties of spider dragline silk.</title>
        <authorList>
            <person name="Kono N."/>
            <person name="Nakamura H."/>
            <person name="Mori M."/>
            <person name="Yoshida Y."/>
            <person name="Ohtoshi R."/>
            <person name="Malay A.D."/>
            <person name="Moran D.A.P."/>
            <person name="Tomita M."/>
            <person name="Numata K."/>
            <person name="Arakawa K."/>
        </authorList>
    </citation>
    <scope>NUCLEOTIDE SEQUENCE</scope>
</reference>
<comment type="caution">
    <text evidence="2">The sequence shown here is derived from an EMBL/GenBank/DDBJ whole genome shotgun (WGS) entry which is preliminary data.</text>
</comment>
<proteinExistence type="predicted"/>
<feature type="compositionally biased region" description="Basic and acidic residues" evidence="1">
    <location>
        <begin position="76"/>
        <end position="85"/>
    </location>
</feature>
<organism evidence="2 3">
    <name type="scientific">Trichonephila inaurata madagascariensis</name>
    <dbReference type="NCBI Taxonomy" id="2747483"/>
    <lineage>
        <taxon>Eukaryota</taxon>
        <taxon>Metazoa</taxon>
        <taxon>Ecdysozoa</taxon>
        <taxon>Arthropoda</taxon>
        <taxon>Chelicerata</taxon>
        <taxon>Arachnida</taxon>
        <taxon>Araneae</taxon>
        <taxon>Araneomorphae</taxon>
        <taxon>Entelegynae</taxon>
        <taxon>Araneoidea</taxon>
        <taxon>Nephilidae</taxon>
        <taxon>Trichonephila</taxon>
        <taxon>Trichonephila inaurata</taxon>
    </lineage>
</organism>
<gene>
    <name evidence="2" type="ORF">TNIN_170011</name>
</gene>
<feature type="compositionally biased region" description="Basic and acidic residues" evidence="1">
    <location>
        <begin position="33"/>
        <end position="44"/>
    </location>
</feature>
<sequence length="98" mass="11536">MQCWYVPHEEHSTPYIKKKKRTPPSRLLTSHEYMQDKTPIKPDSWKSYITKQSPSGHEQDTEGYQKRHFSQVTINDKGRAREANKYKKLSRLASGNKS</sequence>
<feature type="region of interest" description="Disordered" evidence="1">
    <location>
        <begin position="16"/>
        <end position="98"/>
    </location>
</feature>
<evidence type="ECO:0000313" key="3">
    <source>
        <dbReference type="Proteomes" id="UP000886998"/>
    </source>
</evidence>
<evidence type="ECO:0000256" key="1">
    <source>
        <dbReference type="SAM" id="MobiDB-lite"/>
    </source>
</evidence>
<feature type="compositionally biased region" description="Polar residues" evidence="1">
    <location>
        <begin position="47"/>
        <end position="56"/>
    </location>
</feature>
<evidence type="ECO:0000313" key="2">
    <source>
        <dbReference type="EMBL" id="GFY56421.1"/>
    </source>
</evidence>